<accession>A0A8B7NVU9</accession>
<dbReference type="GO" id="GO:0001664">
    <property type="term" value="F:G protein-coupled receptor binding"/>
    <property type="evidence" value="ECO:0007669"/>
    <property type="project" value="TreeGrafter"/>
</dbReference>
<gene>
    <name evidence="4" type="primary">LOC108674413</name>
</gene>
<feature type="compositionally biased region" description="Pro residues" evidence="1">
    <location>
        <begin position="264"/>
        <end position="273"/>
    </location>
</feature>
<dbReference type="Gene3D" id="2.30.42.10">
    <property type="match status" value="1"/>
</dbReference>
<dbReference type="RefSeq" id="XP_018017845.1">
    <property type="nucleotide sequence ID" value="XM_018162356.2"/>
</dbReference>
<keyword evidence="3" id="KW-1185">Reference proteome</keyword>
<dbReference type="Pfam" id="PF00595">
    <property type="entry name" value="PDZ"/>
    <property type="match status" value="1"/>
</dbReference>
<evidence type="ECO:0000313" key="4">
    <source>
        <dbReference type="RefSeq" id="XP_018017845.1"/>
    </source>
</evidence>
<dbReference type="SUPFAM" id="SSF50156">
    <property type="entry name" value="PDZ domain-like"/>
    <property type="match status" value="1"/>
</dbReference>
<feature type="compositionally biased region" description="Polar residues" evidence="1">
    <location>
        <begin position="189"/>
        <end position="201"/>
    </location>
</feature>
<feature type="non-terminal residue" evidence="4">
    <location>
        <position position="350"/>
    </location>
</feature>
<dbReference type="SMART" id="SM00228">
    <property type="entry name" value="PDZ"/>
    <property type="match status" value="1"/>
</dbReference>
<dbReference type="PANTHER" id="PTHR45872">
    <property type="entry name" value="RHO GUANINE NUCLEOTIDE EXCHANGE FACTOR 2, ISOFORM D"/>
    <property type="match status" value="1"/>
</dbReference>
<dbReference type="InterPro" id="IPR001478">
    <property type="entry name" value="PDZ"/>
</dbReference>
<dbReference type="KEGG" id="hazt:108674413"/>
<dbReference type="GeneID" id="108674413"/>
<feature type="compositionally biased region" description="Basic residues" evidence="1">
    <location>
        <begin position="290"/>
        <end position="306"/>
    </location>
</feature>
<dbReference type="PANTHER" id="PTHR45872:SF2">
    <property type="entry name" value="RHO GUANINE NUCLEOTIDE EXCHANGE FACTOR 2, ISOFORM D"/>
    <property type="match status" value="1"/>
</dbReference>
<protein>
    <submittedName>
        <fullName evidence="4">Rho guanine nucleotide exchange factor 12</fullName>
    </submittedName>
</protein>
<proteinExistence type="predicted"/>
<feature type="region of interest" description="Disordered" evidence="1">
    <location>
        <begin position="189"/>
        <end position="249"/>
    </location>
</feature>
<dbReference type="PROSITE" id="PS50106">
    <property type="entry name" value="PDZ"/>
    <property type="match status" value="1"/>
</dbReference>
<organism evidence="3 4">
    <name type="scientific">Hyalella azteca</name>
    <name type="common">Amphipod</name>
    <dbReference type="NCBI Taxonomy" id="294128"/>
    <lineage>
        <taxon>Eukaryota</taxon>
        <taxon>Metazoa</taxon>
        <taxon>Ecdysozoa</taxon>
        <taxon>Arthropoda</taxon>
        <taxon>Crustacea</taxon>
        <taxon>Multicrustacea</taxon>
        <taxon>Malacostraca</taxon>
        <taxon>Eumalacostraca</taxon>
        <taxon>Peracarida</taxon>
        <taxon>Amphipoda</taxon>
        <taxon>Senticaudata</taxon>
        <taxon>Talitrida</taxon>
        <taxon>Talitroidea</taxon>
        <taxon>Hyalellidae</taxon>
        <taxon>Hyalella</taxon>
    </lineage>
</organism>
<evidence type="ECO:0000259" key="2">
    <source>
        <dbReference type="PROSITE" id="PS50106"/>
    </source>
</evidence>
<evidence type="ECO:0000256" key="1">
    <source>
        <dbReference type="SAM" id="MobiDB-lite"/>
    </source>
</evidence>
<dbReference type="Proteomes" id="UP000694843">
    <property type="component" value="Unplaced"/>
</dbReference>
<sequence>MDESLLREVVVTRNDDRSYGLTVSGESPVVVQDVKDGGPACLAGVQVGDCIMKVNGTPVSKFNHKEVVQIIKSSHSVRLTVCAGASLPAADTSPESSSSLSSASVLLRHHNKEKQHKITAPLPVNNQLQNQLDVNRHKMLSKMLDTQLKTRENILLELEKKPPKNLAKSLEKELETINSLVETIQTKLRATETENPLSQLHSSSSSSSRRSPAVSHSSRTPPHPTSFHPYLPPHHSHGQLPQHHQGKVHHLSQFQLQFLQDQNMPPPPLPPPQSRSHHNLSHQDQFHNQGLHKKFTNKNSKQKHSRSASEIPPPLPARNRTLLSQISAPNMATGSVASNLIPGSIASITT</sequence>
<feature type="compositionally biased region" description="Low complexity" evidence="1">
    <location>
        <begin position="202"/>
        <end position="229"/>
    </location>
</feature>
<reference evidence="4" key="1">
    <citation type="submission" date="2025-08" db="UniProtKB">
        <authorList>
            <consortium name="RefSeq"/>
        </authorList>
    </citation>
    <scope>IDENTIFICATION</scope>
</reference>
<name>A0A8B7NVU9_HYAAZ</name>
<dbReference type="InterPro" id="IPR036034">
    <property type="entry name" value="PDZ_sf"/>
</dbReference>
<feature type="region of interest" description="Disordered" evidence="1">
    <location>
        <begin position="261"/>
        <end position="318"/>
    </location>
</feature>
<feature type="domain" description="PDZ" evidence="2">
    <location>
        <begin position="8"/>
        <end position="74"/>
    </location>
</feature>
<evidence type="ECO:0000313" key="3">
    <source>
        <dbReference type="Proteomes" id="UP000694843"/>
    </source>
</evidence>
<dbReference type="GO" id="GO:0007186">
    <property type="term" value="P:G protein-coupled receptor signaling pathway"/>
    <property type="evidence" value="ECO:0007669"/>
    <property type="project" value="TreeGrafter"/>
</dbReference>
<dbReference type="OrthoDB" id="2272012at2759"/>
<dbReference type="GO" id="GO:0005085">
    <property type="term" value="F:guanyl-nucleotide exchange factor activity"/>
    <property type="evidence" value="ECO:0007669"/>
    <property type="project" value="TreeGrafter"/>
</dbReference>
<dbReference type="AlphaFoldDB" id="A0A8B7NVU9"/>
<dbReference type="GO" id="GO:0005737">
    <property type="term" value="C:cytoplasm"/>
    <property type="evidence" value="ECO:0007669"/>
    <property type="project" value="TreeGrafter"/>
</dbReference>
<dbReference type="OMA" id="DEKYHTI"/>